<keyword evidence="1" id="KW-0812">Transmembrane</keyword>
<sequence>MTQQIQPSLTQVTAQQLQAVMAGIMAVWVGAFVLSQVIKVFKGEVIEKPPLLG</sequence>
<proteinExistence type="predicted"/>
<dbReference type="AlphaFoldDB" id="X1Q776"/>
<protein>
    <submittedName>
        <fullName evidence="2">Uncharacterized protein</fullName>
    </submittedName>
</protein>
<name>X1Q776_9ZZZZ</name>
<dbReference type="EMBL" id="BARW01001832">
    <property type="protein sequence ID" value="GAI64362.1"/>
    <property type="molecule type" value="Genomic_DNA"/>
</dbReference>
<accession>X1Q776</accession>
<gene>
    <name evidence="2" type="ORF">S12H4_05505</name>
</gene>
<keyword evidence="1" id="KW-1133">Transmembrane helix</keyword>
<evidence type="ECO:0000256" key="1">
    <source>
        <dbReference type="SAM" id="Phobius"/>
    </source>
</evidence>
<feature type="transmembrane region" description="Helical" evidence="1">
    <location>
        <begin position="20"/>
        <end position="41"/>
    </location>
</feature>
<reference evidence="2" key="1">
    <citation type="journal article" date="2014" name="Front. Microbiol.">
        <title>High frequency of phylogenetically diverse reductive dehalogenase-homologous genes in deep subseafloor sedimentary metagenomes.</title>
        <authorList>
            <person name="Kawai M."/>
            <person name="Futagami T."/>
            <person name="Toyoda A."/>
            <person name="Takaki Y."/>
            <person name="Nishi S."/>
            <person name="Hori S."/>
            <person name="Arai W."/>
            <person name="Tsubouchi T."/>
            <person name="Morono Y."/>
            <person name="Uchiyama I."/>
            <person name="Ito T."/>
            <person name="Fujiyama A."/>
            <person name="Inagaki F."/>
            <person name="Takami H."/>
        </authorList>
    </citation>
    <scope>NUCLEOTIDE SEQUENCE</scope>
    <source>
        <strain evidence="2">Expedition CK06-06</strain>
    </source>
</reference>
<evidence type="ECO:0000313" key="2">
    <source>
        <dbReference type="EMBL" id="GAI64362.1"/>
    </source>
</evidence>
<comment type="caution">
    <text evidence="2">The sequence shown here is derived from an EMBL/GenBank/DDBJ whole genome shotgun (WGS) entry which is preliminary data.</text>
</comment>
<keyword evidence="1" id="KW-0472">Membrane</keyword>
<organism evidence="2">
    <name type="scientific">marine sediment metagenome</name>
    <dbReference type="NCBI Taxonomy" id="412755"/>
    <lineage>
        <taxon>unclassified sequences</taxon>
        <taxon>metagenomes</taxon>
        <taxon>ecological metagenomes</taxon>
    </lineage>
</organism>